<comment type="caution">
    <text evidence="2">The sequence shown here is derived from an EMBL/GenBank/DDBJ whole genome shotgun (WGS) entry which is preliminary data.</text>
</comment>
<dbReference type="Pfam" id="PF02230">
    <property type="entry name" value="Abhydrolase_2"/>
    <property type="match status" value="1"/>
</dbReference>
<dbReference type="InterPro" id="IPR003140">
    <property type="entry name" value="PLipase/COase/thioEstase"/>
</dbReference>
<feature type="non-terminal residue" evidence="2">
    <location>
        <position position="1"/>
    </location>
</feature>
<evidence type="ECO:0000259" key="1">
    <source>
        <dbReference type="Pfam" id="PF02230"/>
    </source>
</evidence>
<evidence type="ECO:0000313" key="2">
    <source>
        <dbReference type="EMBL" id="KKK70812.1"/>
    </source>
</evidence>
<dbReference type="EMBL" id="LAZR01058013">
    <property type="protein sequence ID" value="KKK70812.1"/>
    <property type="molecule type" value="Genomic_DNA"/>
</dbReference>
<gene>
    <name evidence="2" type="ORF">LCGC14_2920210</name>
</gene>
<dbReference type="InterPro" id="IPR029058">
    <property type="entry name" value="AB_hydrolase_fold"/>
</dbReference>
<reference evidence="2" key="1">
    <citation type="journal article" date="2015" name="Nature">
        <title>Complex archaea that bridge the gap between prokaryotes and eukaryotes.</title>
        <authorList>
            <person name="Spang A."/>
            <person name="Saw J.H."/>
            <person name="Jorgensen S.L."/>
            <person name="Zaremba-Niedzwiedzka K."/>
            <person name="Martijn J."/>
            <person name="Lind A.E."/>
            <person name="van Eijk R."/>
            <person name="Schleper C."/>
            <person name="Guy L."/>
            <person name="Ettema T.J."/>
        </authorList>
    </citation>
    <scope>NUCLEOTIDE SEQUENCE</scope>
</reference>
<dbReference type="Gene3D" id="3.40.50.1820">
    <property type="entry name" value="alpha/beta hydrolase"/>
    <property type="match status" value="1"/>
</dbReference>
<name>A0A0F8XP29_9ZZZZ</name>
<protein>
    <recommendedName>
        <fullName evidence="1">Phospholipase/carboxylesterase/thioesterase domain-containing protein</fullName>
    </recommendedName>
</protein>
<accession>A0A0F8XP29</accession>
<organism evidence="2">
    <name type="scientific">marine sediment metagenome</name>
    <dbReference type="NCBI Taxonomy" id="412755"/>
    <lineage>
        <taxon>unclassified sequences</taxon>
        <taxon>metagenomes</taxon>
        <taxon>ecological metagenomes</taxon>
    </lineage>
</organism>
<dbReference type="SUPFAM" id="SSF53474">
    <property type="entry name" value="alpha/beta-Hydrolases"/>
    <property type="match status" value="1"/>
</dbReference>
<proteinExistence type="predicted"/>
<dbReference type="AlphaFoldDB" id="A0A0F8XP29"/>
<sequence length="131" mass="14341">DELGVDKSRIVVGGGSAGGMIAVNLCYKDEGDSGEWDKSGIVALVDLWGSPWPEWNFYKVAADDPPAIIVHGTDDTTVSYNNSLDLVKEMESLGLHYELVPIEGAGHTPQRRMDIFAMDIAHFLHPLIMDK</sequence>
<dbReference type="GO" id="GO:0016787">
    <property type="term" value="F:hydrolase activity"/>
    <property type="evidence" value="ECO:0007669"/>
    <property type="project" value="InterPro"/>
</dbReference>
<feature type="domain" description="Phospholipase/carboxylesterase/thioesterase" evidence="1">
    <location>
        <begin position="4"/>
        <end position="124"/>
    </location>
</feature>